<reference evidence="2 3" key="1">
    <citation type="submission" date="2020-08" db="EMBL/GenBank/DDBJ databases">
        <title>Emergence and comparative genomics analysis of Citrobacter in Fennec fox imported from North Africa to China.</title>
        <authorList>
            <person name="Zheng B."/>
        </authorList>
    </citation>
    <scope>NUCLEOTIDE SEQUENCE [LARGE SCALE GENOMIC DNA]</scope>
    <source>
        <strain evidence="2 3">FF141</strain>
    </source>
</reference>
<protein>
    <submittedName>
        <fullName evidence="2">FAD/NAD(P)-binding protein</fullName>
    </submittedName>
</protein>
<accession>A0A7X1EG42</accession>
<feature type="domain" description="FAD-dependent urate hydroxylase HpyO/Asp monooxygenase CreE-like FAD/NAD(P)-binding" evidence="1">
    <location>
        <begin position="7"/>
        <end position="183"/>
    </location>
</feature>
<gene>
    <name evidence="2" type="ORF">H7I73_04445</name>
</gene>
<dbReference type="Proteomes" id="UP000548504">
    <property type="component" value="Unassembled WGS sequence"/>
</dbReference>
<dbReference type="PANTHER" id="PTHR40254">
    <property type="entry name" value="BLR0577 PROTEIN"/>
    <property type="match status" value="1"/>
</dbReference>
<evidence type="ECO:0000313" key="2">
    <source>
        <dbReference type="EMBL" id="MBC2618886.1"/>
    </source>
</evidence>
<dbReference type="InterPro" id="IPR052189">
    <property type="entry name" value="L-asp_N-monooxygenase_NS-form"/>
</dbReference>
<dbReference type="AlphaFoldDB" id="A0A7X1EG42"/>
<name>A0A7X1EG42_9ENTR</name>
<proteinExistence type="predicted"/>
<evidence type="ECO:0000259" key="1">
    <source>
        <dbReference type="Pfam" id="PF13454"/>
    </source>
</evidence>
<dbReference type="SUPFAM" id="SSF51905">
    <property type="entry name" value="FAD/NAD(P)-binding domain"/>
    <property type="match status" value="1"/>
</dbReference>
<dbReference type="EMBL" id="JACLAG010000001">
    <property type="protein sequence ID" value="MBC2618886.1"/>
    <property type="molecule type" value="Genomic_DNA"/>
</dbReference>
<dbReference type="InterPro" id="IPR038732">
    <property type="entry name" value="HpyO/CreE_NAD-binding"/>
</dbReference>
<organism evidence="2 3">
    <name type="scientific">Citrobacter cronae</name>
    <dbReference type="NCBI Taxonomy" id="1748967"/>
    <lineage>
        <taxon>Bacteria</taxon>
        <taxon>Pseudomonadati</taxon>
        <taxon>Pseudomonadota</taxon>
        <taxon>Gammaproteobacteria</taxon>
        <taxon>Enterobacterales</taxon>
        <taxon>Enterobacteriaceae</taxon>
        <taxon>Citrobacter</taxon>
        <taxon>Citrobacter freundii complex</taxon>
    </lineage>
</organism>
<evidence type="ECO:0000313" key="3">
    <source>
        <dbReference type="Proteomes" id="UP000548504"/>
    </source>
</evidence>
<dbReference type="InterPro" id="IPR036188">
    <property type="entry name" value="FAD/NAD-bd_sf"/>
</dbReference>
<dbReference type="Pfam" id="PF13454">
    <property type="entry name" value="NAD_binding_9"/>
    <property type="match status" value="1"/>
</dbReference>
<sequence>MKKMTVAILGMGPRGLSILERICALHTEYAINEHMQIIIIDKNAMGVGAHSLSQPDHLLVNTVACQITLFGDATVKNAGPFRPGPCFHQWANNQGYRKVGDRYIKSETGLAIDANDYLPRRLLGEYLNWAYERILKNLPASLTVTQVNQQATNLFIQQDKRSAIVLEDNQRIVADFVYLTTGHGDNMKTLEDHYVEKFIASSNKQNELLEYYSTPYPVDRLNNIHSRAKVIVQGIGLTAYDVISQLTLGRGGRFVTDNGMLRYHPSGNEPDIFIYSRQALPFSSRGMNQKGISGQYRPRFLTSAAINEFRVQNLIHNATSKINFIEQIFPLLHKEMCYVYRSTLEGKWQEPTTYVADVHDAAVIDSILYPHRNQEHASLEEYSQWFIDFLRDDLHESDKGNVKGPVKAATDIIRDVRDILRGAIDNCGLDAKSHQYFIEQINPVFNRIAVGPPKLRNEQLLALMHANIVRLAGGKDPRLMMNEYEGKFEVHSEFKDESSVVKADVLIKAKIANFSPLHDVSTLMRNMTINGIVRPFMNDGYHPGGLDIDINQHPINCLGETQESIWVLGNPAEGANFYTYVLPRPLVNSRFLVDAGRCVTDMYQQLHHRNVQHEVVINAD</sequence>
<dbReference type="RefSeq" id="WP_085048515.1">
    <property type="nucleotide sequence ID" value="NZ_CP069770.1"/>
</dbReference>
<comment type="caution">
    <text evidence="2">The sequence shown here is derived from an EMBL/GenBank/DDBJ whole genome shotgun (WGS) entry which is preliminary data.</text>
</comment>
<dbReference type="PANTHER" id="PTHR40254:SF1">
    <property type="entry name" value="BLR0577 PROTEIN"/>
    <property type="match status" value="1"/>
</dbReference>